<organism evidence="2 3">
    <name type="scientific">Portunus trituberculatus</name>
    <name type="common">Swimming crab</name>
    <name type="synonym">Neptunus trituberculatus</name>
    <dbReference type="NCBI Taxonomy" id="210409"/>
    <lineage>
        <taxon>Eukaryota</taxon>
        <taxon>Metazoa</taxon>
        <taxon>Ecdysozoa</taxon>
        <taxon>Arthropoda</taxon>
        <taxon>Crustacea</taxon>
        <taxon>Multicrustacea</taxon>
        <taxon>Malacostraca</taxon>
        <taxon>Eumalacostraca</taxon>
        <taxon>Eucarida</taxon>
        <taxon>Decapoda</taxon>
        <taxon>Pleocyemata</taxon>
        <taxon>Brachyura</taxon>
        <taxon>Eubrachyura</taxon>
        <taxon>Portunoidea</taxon>
        <taxon>Portunidae</taxon>
        <taxon>Portuninae</taxon>
        <taxon>Portunus</taxon>
    </lineage>
</organism>
<name>A0A5B7E7E6_PORTR</name>
<protein>
    <submittedName>
        <fullName evidence="2">Uncharacterized protein</fullName>
    </submittedName>
</protein>
<evidence type="ECO:0000313" key="2">
    <source>
        <dbReference type="EMBL" id="MPC29265.1"/>
    </source>
</evidence>
<comment type="caution">
    <text evidence="2">The sequence shown here is derived from an EMBL/GenBank/DDBJ whole genome shotgun (WGS) entry which is preliminary data.</text>
</comment>
<feature type="compositionally biased region" description="Basic and acidic residues" evidence="1">
    <location>
        <begin position="1"/>
        <end position="19"/>
    </location>
</feature>
<sequence length="107" mass="11852">MWDSGERHPAREPHNRPERGSTGPEQQQQILSLFLTPLLDAVKSAARKPHIYIKGRSLETNPPGVAREQLSPSGFCLIRLGGGLALPWDTRHRVYLMQGLEGASIMA</sequence>
<dbReference type="AlphaFoldDB" id="A0A5B7E7E6"/>
<keyword evidence="3" id="KW-1185">Reference proteome</keyword>
<accession>A0A5B7E7E6</accession>
<dbReference type="Proteomes" id="UP000324222">
    <property type="component" value="Unassembled WGS sequence"/>
</dbReference>
<reference evidence="2 3" key="1">
    <citation type="submission" date="2019-05" db="EMBL/GenBank/DDBJ databases">
        <title>Another draft genome of Portunus trituberculatus and its Hox gene families provides insights of decapod evolution.</title>
        <authorList>
            <person name="Jeong J.-H."/>
            <person name="Song I."/>
            <person name="Kim S."/>
            <person name="Choi T."/>
            <person name="Kim D."/>
            <person name="Ryu S."/>
            <person name="Kim W."/>
        </authorList>
    </citation>
    <scope>NUCLEOTIDE SEQUENCE [LARGE SCALE GENOMIC DNA]</scope>
    <source>
        <tissue evidence="2">Muscle</tissue>
    </source>
</reference>
<gene>
    <name evidence="2" type="ORF">E2C01_022489</name>
</gene>
<dbReference type="EMBL" id="VSRR010002044">
    <property type="protein sequence ID" value="MPC29265.1"/>
    <property type="molecule type" value="Genomic_DNA"/>
</dbReference>
<evidence type="ECO:0000256" key="1">
    <source>
        <dbReference type="SAM" id="MobiDB-lite"/>
    </source>
</evidence>
<evidence type="ECO:0000313" key="3">
    <source>
        <dbReference type="Proteomes" id="UP000324222"/>
    </source>
</evidence>
<feature type="region of interest" description="Disordered" evidence="1">
    <location>
        <begin position="1"/>
        <end position="27"/>
    </location>
</feature>
<proteinExistence type="predicted"/>